<dbReference type="EMBL" id="CP002198">
    <property type="protein sequence ID" value="ADN14210.1"/>
    <property type="molecule type" value="Genomic_DNA"/>
</dbReference>
<protein>
    <submittedName>
        <fullName evidence="2">Transcriptional regulator/antitoxin, MazE</fullName>
    </submittedName>
</protein>
<accession>E0UE85</accession>
<organism evidence="2 3">
    <name type="scientific">Gloeothece verrucosa (strain PCC 7822)</name>
    <name type="common">Cyanothece sp. (strain PCC 7822)</name>
    <dbReference type="NCBI Taxonomy" id="497965"/>
    <lineage>
        <taxon>Bacteria</taxon>
        <taxon>Bacillati</taxon>
        <taxon>Cyanobacteriota</taxon>
        <taxon>Cyanophyceae</taxon>
        <taxon>Oscillatoriophycideae</taxon>
        <taxon>Chroococcales</taxon>
        <taxon>Aphanothecaceae</taxon>
        <taxon>Gloeothece</taxon>
        <taxon>Gloeothece verrucosa</taxon>
    </lineage>
</organism>
<dbReference type="eggNOG" id="COG2336">
    <property type="taxonomic scope" value="Bacteria"/>
</dbReference>
<dbReference type="AlphaFoldDB" id="E0UE85"/>
<evidence type="ECO:0000313" key="3">
    <source>
        <dbReference type="Proteomes" id="UP000008206"/>
    </source>
</evidence>
<dbReference type="InterPro" id="IPR037914">
    <property type="entry name" value="SpoVT-AbrB_sf"/>
</dbReference>
<reference evidence="3" key="1">
    <citation type="journal article" date="2011" name="MBio">
        <title>Novel metabolic attributes of the genus Cyanothece, comprising a group of unicellular nitrogen-fixing Cyanobacteria.</title>
        <authorList>
            <person name="Bandyopadhyay A."/>
            <person name="Elvitigala T."/>
            <person name="Welsh E."/>
            <person name="Stockel J."/>
            <person name="Liberton M."/>
            <person name="Min H."/>
            <person name="Sherman L.A."/>
            <person name="Pakrasi H.B."/>
        </authorList>
    </citation>
    <scope>NUCLEOTIDE SEQUENCE [LARGE SCALE GENOMIC DNA]</scope>
    <source>
        <strain evidence="3">PCC 7822</strain>
    </source>
</reference>
<sequence length="80" mass="9134">MVIQKLSQWGNSLGIRLPQAIIQEIGLNEGDLLRISLENNRIILSPARPKYTLSELLQNISADQQHEEIEWGDPQGDEIW</sequence>
<feature type="domain" description="SpoVT-AbrB" evidence="1">
    <location>
        <begin position="7"/>
        <end position="52"/>
    </location>
</feature>
<dbReference type="Pfam" id="PF04014">
    <property type="entry name" value="MazE_antitoxin"/>
    <property type="match status" value="1"/>
</dbReference>
<dbReference type="OrthoDB" id="9795766at2"/>
<keyword evidence="3" id="KW-1185">Reference proteome</keyword>
<dbReference type="SMART" id="SM00966">
    <property type="entry name" value="SpoVT_AbrB"/>
    <property type="match status" value="1"/>
</dbReference>
<dbReference type="InterPro" id="IPR007159">
    <property type="entry name" value="SpoVT-AbrB_dom"/>
</dbReference>
<dbReference type="STRING" id="497965.Cyan7822_2231"/>
<name>E0UE85_GLOV7</name>
<dbReference type="GO" id="GO:0003677">
    <property type="term" value="F:DNA binding"/>
    <property type="evidence" value="ECO:0007669"/>
    <property type="project" value="InterPro"/>
</dbReference>
<dbReference type="RefSeq" id="WP_013322315.1">
    <property type="nucleotide sequence ID" value="NC_014501.1"/>
</dbReference>
<dbReference type="SUPFAM" id="SSF89447">
    <property type="entry name" value="AbrB/MazE/MraZ-like"/>
    <property type="match status" value="1"/>
</dbReference>
<evidence type="ECO:0000313" key="2">
    <source>
        <dbReference type="EMBL" id="ADN14210.1"/>
    </source>
</evidence>
<dbReference type="PANTHER" id="PTHR40516:SF1">
    <property type="entry name" value="ANTITOXIN CHPS-RELATED"/>
    <property type="match status" value="1"/>
</dbReference>
<dbReference type="Gene3D" id="2.10.260.10">
    <property type="match status" value="1"/>
</dbReference>
<proteinExistence type="predicted"/>
<dbReference type="HOGENOM" id="CLU_150554_1_0_3"/>
<dbReference type="InterPro" id="IPR039052">
    <property type="entry name" value="Antitox_PemI-like"/>
</dbReference>
<evidence type="ECO:0000259" key="1">
    <source>
        <dbReference type="SMART" id="SM00966"/>
    </source>
</evidence>
<dbReference type="PANTHER" id="PTHR40516">
    <property type="entry name" value="ANTITOXIN CHPS-RELATED"/>
    <property type="match status" value="1"/>
</dbReference>
<dbReference type="GO" id="GO:0097351">
    <property type="term" value="F:toxin sequestering activity"/>
    <property type="evidence" value="ECO:0007669"/>
    <property type="project" value="InterPro"/>
</dbReference>
<dbReference type="KEGG" id="cyj:Cyan7822_2231"/>
<dbReference type="Proteomes" id="UP000008206">
    <property type="component" value="Chromosome"/>
</dbReference>
<gene>
    <name evidence="2" type="ordered locus">Cyan7822_2231</name>
</gene>